<reference evidence="2 3" key="1">
    <citation type="submission" date="2023-11" db="EMBL/GenBank/DDBJ databases">
        <title>Halocaridina rubra genome assembly.</title>
        <authorList>
            <person name="Smith C."/>
        </authorList>
    </citation>
    <scope>NUCLEOTIDE SEQUENCE [LARGE SCALE GENOMIC DNA]</scope>
    <source>
        <strain evidence="2">EP-1</strain>
        <tissue evidence="2">Whole</tissue>
    </source>
</reference>
<name>A0AAN8XFZ2_HALRR</name>
<comment type="caution">
    <text evidence="2">The sequence shown here is derived from an EMBL/GenBank/DDBJ whole genome shotgun (WGS) entry which is preliminary data.</text>
</comment>
<organism evidence="2 3">
    <name type="scientific">Halocaridina rubra</name>
    <name type="common">Hawaiian red shrimp</name>
    <dbReference type="NCBI Taxonomy" id="373956"/>
    <lineage>
        <taxon>Eukaryota</taxon>
        <taxon>Metazoa</taxon>
        <taxon>Ecdysozoa</taxon>
        <taxon>Arthropoda</taxon>
        <taxon>Crustacea</taxon>
        <taxon>Multicrustacea</taxon>
        <taxon>Malacostraca</taxon>
        <taxon>Eumalacostraca</taxon>
        <taxon>Eucarida</taxon>
        <taxon>Decapoda</taxon>
        <taxon>Pleocyemata</taxon>
        <taxon>Caridea</taxon>
        <taxon>Atyoidea</taxon>
        <taxon>Atyidae</taxon>
        <taxon>Halocaridina</taxon>
    </lineage>
</organism>
<dbReference type="Proteomes" id="UP001381693">
    <property type="component" value="Unassembled WGS sequence"/>
</dbReference>
<accession>A0AAN8XFZ2</accession>
<gene>
    <name evidence="2" type="ORF">SK128_019742</name>
</gene>
<proteinExistence type="predicted"/>
<evidence type="ECO:0000256" key="1">
    <source>
        <dbReference type="SAM" id="MobiDB-lite"/>
    </source>
</evidence>
<dbReference type="AlphaFoldDB" id="A0AAN8XFZ2"/>
<feature type="compositionally biased region" description="Basic residues" evidence="1">
    <location>
        <begin position="27"/>
        <end position="59"/>
    </location>
</feature>
<feature type="region of interest" description="Disordered" evidence="1">
    <location>
        <begin position="1"/>
        <end position="59"/>
    </location>
</feature>
<keyword evidence="3" id="KW-1185">Reference proteome</keyword>
<sequence>MDLWQNGLRQKSHAKSIAPKKPGQIARAKKARPNRQRQKSHVKSLAPKKPRQIARAKLA</sequence>
<feature type="non-terminal residue" evidence="2">
    <location>
        <position position="59"/>
    </location>
</feature>
<evidence type="ECO:0000313" key="3">
    <source>
        <dbReference type="Proteomes" id="UP001381693"/>
    </source>
</evidence>
<evidence type="ECO:0000313" key="2">
    <source>
        <dbReference type="EMBL" id="KAK7077524.1"/>
    </source>
</evidence>
<protein>
    <submittedName>
        <fullName evidence="2">Uncharacterized protein</fullName>
    </submittedName>
</protein>
<dbReference type="EMBL" id="JAXCGZ010008628">
    <property type="protein sequence ID" value="KAK7077524.1"/>
    <property type="molecule type" value="Genomic_DNA"/>
</dbReference>